<protein>
    <submittedName>
        <fullName evidence="2">Uncharacterized protein</fullName>
    </submittedName>
</protein>
<feature type="transmembrane region" description="Helical" evidence="1">
    <location>
        <begin position="257"/>
        <end position="274"/>
    </location>
</feature>
<keyword evidence="1" id="KW-0472">Membrane</keyword>
<gene>
    <name evidence="2" type="ORF">SCF082_LOCUS25504</name>
</gene>
<evidence type="ECO:0000256" key="1">
    <source>
        <dbReference type="SAM" id="Phobius"/>
    </source>
</evidence>
<keyword evidence="1" id="KW-1133">Transmembrane helix</keyword>
<proteinExistence type="predicted"/>
<feature type="transmembrane region" description="Helical" evidence="1">
    <location>
        <begin position="109"/>
        <end position="132"/>
    </location>
</feature>
<organism evidence="2 3">
    <name type="scientific">Durusdinium trenchii</name>
    <dbReference type="NCBI Taxonomy" id="1381693"/>
    <lineage>
        <taxon>Eukaryota</taxon>
        <taxon>Sar</taxon>
        <taxon>Alveolata</taxon>
        <taxon>Dinophyceae</taxon>
        <taxon>Suessiales</taxon>
        <taxon>Symbiodiniaceae</taxon>
        <taxon>Durusdinium</taxon>
    </lineage>
</organism>
<feature type="transmembrane region" description="Helical" evidence="1">
    <location>
        <begin position="161"/>
        <end position="182"/>
    </location>
</feature>
<accession>A0ABP0M0N6</accession>
<feature type="transmembrane region" description="Helical" evidence="1">
    <location>
        <begin position="638"/>
        <end position="659"/>
    </location>
</feature>
<feature type="transmembrane region" description="Helical" evidence="1">
    <location>
        <begin position="34"/>
        <end position="56"/>
    </location>
</feature>
<name>A0ABP0M0N6_9DINO</name>
<feature type="transmembrane region" description="Helical" evidence="1">
    <location>
        <begin position="585"/>
        <end position="603"/>
    </location>
</feature>
<evidence type="ECO:0000313" key="3">
    <source>
        <dbReference type="Proteomes" id="UP001642464"/>
    </source>
</evidence>
<sequence length="930" mass="104067">MDHNQSVSLHDDLGRISRSNYQGNATFLGASRDFWIVLASSVGGMVLCFLMTFLTVEINTRRRQMRDSDIDEELPTDPIAKPFVNSGCTRRMVFKELRYGQSFAFHADLALRGALVATFCASAYVFDFLSWWQNQGWSMSYVVVILAFTLYLDLGSTVLSAWTGFYGTVIAVLNCWLMFGLYPEGVKKEDMSSYIFGWIDFFVVVLLMFALGFSTNAKMYALSWQAYFSMCFLNPFDATVFSRGISDVMLQAAETGALMGTIIGCIFAVFLAILPKNISALSKAQDMLLDLTWSHGRLTQQLLERGCLSMGPQAAVVFSVEVQGLQNQLTEIKSLLDTSWWECFDLGASGRARLMMIEICRSLDLINDWLESMVMAVQHSKLAKDSVHALDAVQKELMLLQFSTKDAFRRSVTAAVHGDLDADTEERLEYCLAELEEHQIKLNEGFKSKMMQRDSWKQFFTPSHLPQFALAASTSAYSQKVSDMVLSLSEFEPQGAIGPCRGLLQGIWALPGKDLTALDANINVLKLLLTYTLCFVVGRFGIGAGYNTQRAFVPPYNATPAGTVAYLIFQGGNQAAAIKKNMDRFMGVSFGTMLGALTIGTAANMLPHVGWGCAATLYLILFLSFEFLAFYTYFSSPSFFYVGLMFSCFYAGSACQGFQGLESLGRSGYQNIMSQLLAILIATLMDVISDKSLSIRATANLEKWIEVVHEALASYPLNTRAESSELRKEGLAFLSEAKLNGASAAREPRCFGMPWREELWNRIMTICSESWSCLTIVGTTENPRTEQEKSLRHSVDVLMKSRNFQQALRGLEHRAQKAFELAVGFMCQTYYDERNPQLIEMQEKMLSHSPPADAVPKIMAEIQPSLTLQDKARILLDNQICAVAMFLMMFEALCERQEDLEKALLEQPEMWQLLGEEDMETLLEVESSDD</sequence>
<dbReference type="EMBL" id="CAXAMM010019136">
    <property type="protein sequence ID" value="CAK9045045.1"/>
    <property type="molecule type" value="Genomic_DNA"/>
</dbReference>
<feature type="transmembrane region" description="Helical" evidence="1">
    <location>
        <begin position="194"/>
        <end position="214"/>
    </location>
</feature>
<keyword evidence="3" id="KW-1185">Reference proteome</keyword>
<feature type="transmembrane region" description="Helical" evidence="1">
    <location>
        <begin position="138"/>
        <end position="154"/>
    </location>
</feature>
<comment type="caution">
    <text evidence="2">The sequence shown here is derived from an EMBL/GenBank/DDBJ whole genome shotgun (WGS) entry which is preliminary data.</text>
</comment>
<dbReference type="Proteomes" id="UP001642464">
    <property type="component" value="Unassembled WGS sequence"/>
</dbReference>
<evidence type="ECO:0000313" key="2">
    <source>
        <dbReference type="EMBL" id="CAK9045045.1"/>
    </source>
</evidence>
<reference evidence="2 3" key="1">
    <citation type="submission" date="2024-02" db="EMBL/GenBank/DDBJ databases">
        <authorList>
            <person name="Chen Y."/>
            <person name="Shah S."/>
            <person name="Dougan E. K."/>
            <person name="Thang M."/>
            <person name="Chan C."/>
        </authorList>
    </citation>
    <scope>NUCLEOTIDE SEQUENCE [LARGE SCALE GENOMIC DNA]</scope>
</reference>
<feature type="transmembrane region" description="Helical" evidence="1">
    <location>
        <begin position="226"/>
        <end position="245"/>
    </location>
</feature>
<feature type="transmembrane region" description="Helical" evidence="1">
    <location>
        <begin position="609"/>
        <end position="631"/>
    </location>
</feature>
<keyword evidence="1" id="KW-0812">Transmembrane</keyword>